<proteinExistence type="predicted"/>
<accession>A0A0A9HGB9</accession>
<evidence type="ECO:0000256" key="1">
    <source>
        <dbReference type="SAM" id="MobiDB-lite"/>
    </source>
</evidence>
<evidence type="ECO:0008006" key="3">
    <source>
        <dbReference type="Google" id="ProtNLM"/>
    </source>
</evidence>
<reference evidence="2" key="1">
    <citation type="submission" date="2014-09" db="EMBL/GenBank/DDBJ databases">
        <authorList>
            <person name="Magalhaes I.L.F."/>
            <person name="Oliveira U."/>
            <person name="Santos F.R."/>
            <person name="Vidigal T.H.D.A."/>
            <person name="Brescovit A.D."/>
            <person name="Santos A.J."/>
        </authorList>
    </citation>
    <scope>NUCLEOTIDE SEQUENCE</scope>
    <source>
        <tissue evidence="2">Shoot tissue taken approximately 20 cm above the soil surface</tissue>
    </source>
</reference>
<sequence length="89" mass="10008">MESSWCPRRLVKKGNNAILKWKSLPWESATWEDLYVVCKRFPDALAWGQASPGGPRGVTTEVVVKNKRVTSKTRKEKAPPLAGEDKLRA</sequence>
<name>A0A0A9HGB9_ARUDO</name>
<reference evidence="2" key="2">
    <citation type="journal article" date="2015" name="Data Brief">
        <title>Shoot transcriptome of the giant reed, Arundo donax.</title>
        <authorList>
            <person name="Barrero R.A."/>
            <person name="Guerrero F.D."/>
            <person name="Moolhuijzen P."/>
            <person name="Goolsby J.A."/>
            <person name="Tidwell J."/>
            <person name="Bellgard S.E."/>
            <person name="Bellgard M.I."/>
        </authorList>
    </citation>
    <scope>NUCLEOTIDE SEQUENCE</scope>
    <source>
        <tissue evidence="2">Shoot tissue taken approximately 20 cm above the soil surface</tissue>
    </source>
</reference>
<evidence type="ECO:0000313" key="2">
    <source>
        <dbReference type="EMBL" id="JAE35792.1"/>
    </source>
</evidence>
<feature type="region of interest" description="Disordered" evidence="1">
    <location>
        <begin position="68"/>
        <end position="89"/>
    </location>
</feature>
<protein>
    <recommendedName>
        <fullName evidence="3">Chromo domain-containing protein</fullName>
    </recommendedName>
</protein>
<organism evidence="2">
    <name type="scientific">Arundo donax</name>
    <name type="common">Giant reed</name>
    <name type="synonym">Donax arundinaceus</name>
    <dbReference type="NCBI Taxonomy" id="35708"/>
    <lineage>
        <taxon>Eukaryota</taxon>
        <taxon>Viridiplantae</taxon>
        <taxon>Streptophyta</taxon>
        <taxon>Embryophyta</taxon>
        <taxon>Tracheophyta</taxon>
        <taxon>Spermatophyta</taxon>
        <taxon>Magnoliopsida</taxon>
        <taxon>Liliopsida</taxon>
        <taxon>Poales</taxon>
        <taxon>Poaceae</taxon>
        <taxon>PACMAD clade</taxon>
        <taxon>Arundinoideae</taxon>
        <taxon>Arundineae</taxon>
        <taxon>Arundo</taxon>
    </lineage>
</organism>
<dbReference type="EMBL" id="GBRH01162104">
    <property type="protein sequence ID" value="JAE35792.1"/>
    <property type="molecule type" value="Transcribed_RNA"/>
</dbReference>
<dbReference type="AlphaFoldDB" id="A0A0A9HGB9"/>